<accession>A0A4S8K3L3</accession>
<sequence length="73" mass="8283">MYHQKTTKALPRPSKATPFARRQPPSLAPLLLPPFAIRFGRRKSQVSAALRPVRDLHSREATRLDSFSMGVDR</sequence>
<dbReference type="EMBL" id="PYDT01000002">
    <property type="protein sequence ID" value="THU69391.1"/>
    <property type="molecule type" value="Genomic_DNA"/>
</dbReference>
<name>A0A4S8K3L3_MUSBA</name>
<feature type="region of interest" description="Disordered" evidence="1">
    <location>
        <begin position="1"/>
        <end position="25"/>
    </location>
</feature>
<keyword evidence="3" id="KW-1185">Reference proteome</keyword>
<comment type="caution">
    <text evidence="2">The sequence shown here is derived from an EMBL/GenBank/DDBJ whole genome shotgun (WGS) entry which is preliminary data.</text>
</comment>
<evidence type="ECO:0000313" key="3">
    <source>
        <dbReference type="Proteomes" id="UP000317650"/>
    </source>
</evidence>
<gene>
    <name evidence="2" type="ORF">C4D60_Mb08t13910</name>
</gene>
<proteinExistence type="predicted"/>
<evidence type="ECO:0000256" key="1">
    <source>
        <dbReference type="SAM" id="MobiDB-lite"/>
    </source>
</evidence>
<dbReference type="Proteomes" id="UP000317650">
    <property type="component" value="Chromosome 8"/>
</dbReference>
<reference evidence="2 3" key="1">
    <citation type="journal article" date="2019" name="Nat. Plants">
        <title>Genome sequencing of Musa balbisiana reveals subgenome evolution and function divergence in polyploid bananas.</title>
        <authorList>
            <person name="Yao X."/>
        </authorList>
    </citation>
    <scope>NUCLEOTIDE SEQUENCE [LARGE SCALE GENOMIC DNA]</scope>
    <source>
        <strain evidence="3">cv. DH-PKW</strain>
        <tissue evidence="2">Leaves</tissue>
    </source>
</reference>
<dbReference type="AlphaFoldDB" id="A0A4S8K3L3"/>
<protein>
    <submittedName>
        <fullName evidence="2">Uncharacterized protein</fullName>
    </submittedName>
</protein>
<organism evidence="2 3">
    <name type="scientific">Musa balbisiana</name>
    <name type="common">Banana</name>
    <dbReference type="NCBI Taxonomy" id="52838"/>
    <lineage>
        <taxon>Eukaryota</taxon>
        <taxon>Viridiplantae</taxon>
        <taxon>Streptophyta</taxon>
        <taxon>Embryophyta</taxon>
        <taxon>Tracheophyta</taxon>
        <taxon>Spermatophyta</taxon>
        <taxon>Magnoliopsida</taxon>
        <taxon>Liliopsida</taxon>
        <taxon>Zingiberales</taxon>
        <taxon>Musaceae</taxon>
        <taxon>Musa</taxon>
    </lineage>
</organism>
<evidence type="ECO:0000313" key="2">
    <source>
        <dbReference type="EMBL" id="THU69391.1"/>
    </source>
</evidence>